<accession>A0A430HQP8</accession>
<protein>
    <submittedName>
        <fullName evidence="1">Uncharacterized protein</fullName>
    </submittedName>
</protein>
<comment type="caution">
    <text evidence="1">The sequence shown here is derived from an EMBL/GenBank/DDBJ whole genome shotgun (WGS) entry which is preliminary data.</text>
</comment>
<evidence type="ECO:0000313" key="2">
    <source>
        <dbReference type="Proteomes" id="UP000278085"/>
    </source>
</evidence>
<keyword evidence="2" id="KW-1185">Reference proteome</keyword>
<reference evidence="1 2" key="1">
    <citation type="submission" date="2018-12" db="EMBL/GenBank/DDBJ databases">
        <authorList>
            <person name="Yang E."/>
        </authorList>
    </citation>
    <scope>NUCLEOTIDE SEQUENCE [LARGE SCALE GENOMIC DNA]</scope>
    <source>
        <strain evidence="1 2">SOD</strain>
    </source>
</reference>
<organism evidence="1 2">
    <name type="scientific">Massilia atriviolacea</name>
    <dbReference type="NCBI Taxonomy" id="2495579"/>
    <lineage>
        <taxon>Bacteria</taxon>
        <taxon>Pseudomonadati</taxon>
        <taxon>Pseudomonadota</taxon>
        <taxon>Betaproteobacteria</taxon>
        <taxon>Burkholderiales</taxon>
        <taxon>Oxalobacteraceae</taxon>
        <taxon>Telluria group</taxon>
        <taxon>Massilia</taxon>
    </lineage>
</organism>
<dbReference type="Proteomes" id="UP000278085">
    <property type="component" value="Unassembled WGS sequence"/>
</dbReference>
<dbReference type="OrthoDB" id="9964239at2"/>
<dbReference type="EMBL" id="RXLQ01000003">
    <property type="protein sequence ID" value="RSZ59851.1"/>
    <property type="molecule type" value="Genomic_DNA"/>
</dbReference>
<sequence>MFENAPPNVSVGQEPAAWEGSLIGIYADPAISVQHMALDGLLSGVVYSEVSTFAEAALTKALQNSGLAAKLPGPLKIAGIAIGVGAAYGSLVLMERDHPKNDNKTFIDKDGVRHMPRAMAPDDDNTSFTGPAGGAVMQMVA</sequence>
<proteinExistence type="predicted"/>
<dbReference type="AlphaFoldDB" id="A0A430HQP8"/>
<evidence type="ECO:0000313" key="1">
    <source>
        <dbReference type="EMBL" id="RSZ59851.1"/>
    </source>
</evidence>
<gene>
    <name evidence="1" type="ORF">EJB06_06590</name>
</gene>
<name>A0A430HQP8_9BURK</name>